<dbReference type="AlphaFoldDB" id="A0A9X3YLA1"/>
<dbReference type="Proteomes" id="UP001139971">
    <property type="component" value="Unassembled WGS sequence"/>
</dbReference>
<gene>
    <name evidence="2" type="ORF">OD750_009535</name>
</gene>
<sequence>MILLKASFCLLLALHTGASLAADYDCRDVLSITGREHRVIASRDQGLRYRKWTQSRYDSQSWEFLYTKEQSKGQFGFSDDEGYFSSSESLSTWEKQYFEDSQTVFAPAVAAWRECMNASVVRAVTRLNKNNELSIDYYAGSEAGQQPFYGITSLGATCKHGDQVIPEKLDPPEILKNRAWNVTCTRNANTPGNKEVIVQARTGARTVVLLMPKVSLGVVKFMDKPGEKRLLAKVPGCTSAIVIPAEDWDREIQLSMNMRAEGASINQPEFYGYLGTNLLDPIVSFNGPFPVHQGEATLPPNPISATKLWPAYVPVPVLVRGTGGCVSIGAEVSDSLIQNRGGETPHTL</sequence>
<name>A0A9X3YLA1_9GAMM</name>
<feature type="chain" id="PRO_5040802827" evidence="1">
    <location>
        <begin position="22"/>
        <end position="348"/>
    </location>
</feature>
<protein>
    <submittedName>
        <fullName evidence="2">Uncharacterized protein</fullName>
    </submittedName>
</protein>
<evidence type="ECO:0000313" key="3">
    <source>
        <dbReference type="Proteomes" id="UP001139971"/>
    </source>
</evidence>
<proteinExistence type="predicted"/>
<dbReference type="RefSeq" id="WP_263544879.1">
    <property type="nucleotide sequence ID" value="NZ_JAOVZO020000014.1"/>
</dbReference>
<keyword evidence="3" id="KW-1185">Reference proteome</keyword>
<evidence type="ECO:0000313" key="2">
    <source>
        <dbReference type="EMBL" id="MDC8012788.1"/>
    </source>
</evidence>
<keyword evidence="1" id="KW-0732">Signal</keyword>
<dbReference type="EMBL" id="JAOVZO020000014">
    <property type="protein sequence ID" value="MDC8012788.1"/>
    <property type="molecule type" value="Genomic_DNA"/>
</dbReference>
<reference evidence="2" key="1">
    <citation type="submission" date="2023-02" db="EMBL/GenBank/DDBJ databases">
        <title>Tahibacter soli sp. nov. isolated from soil.</title>
        <authorList>
            <person name="Baek J.H."/>
            <person name="Lee J.K."/>
            <person name="Choi D.G."/>
            <person name="Jeon C.O."/>
        </authorList>
    </citation>
    <scope>NUCLEOTIDE SEQUENCE</scope>
    <source>
        <strain evidence="2">BL</strain>
    </source>
</reference>
<feature type="signal peptide" evidence="1">
    <location>
        <begin position="1"/>
        <end position="21"/>
    </location>
</feature>
<evidence type="ECO:0000256" key="1">
    <source>
        <dbReference type="SAM" id="SignalP"/>
    </source>
</evidence>
<comment type="caution">
    <text evidence="2">The sequence shown here is derived from an EMBL/GenBank/DDBJ whole genome shotgun (WGS) entry which is preliminary data.</text>
</comment>
<accession>A0A9X3YLA1</accession>
<organism evidence="2 3">
    <name type="scientific">Tahibacter soli</name>
    <dbReference type="NCBI Taxonomy" id="2983605"/>
    <lineage>
        <taxon>Bacteria</taxon>
        <taxon>Pseudomonadati</taxon>
        <taxon>Pseudomonadota</taxon>
        <taxon>Gammaproteobacteria</taxon>
        <taxon>Lysobacterales</taxon>
        <taxon>Rhodanobacteraceae</taxon>
        <taxon>Tahibacter</taxon>
    </lineage>
</organism>